<evidence type="ECO:0008006" key="7">
    <source>
        <dbReference type="Google" id="ProtNLM"/>
    </source>
</evidence>
<reference evidence="3 6" key="2">
    <citation type="submission" date="2018-09" db="EMBL/GenBank/DDBJ databases">
        <title>Production of Trimethoprim by Streptomyces sp. 3E-1.</title>
        <authorList>
            <person name="Kang H.J."/>
            <person name="Kim S.B."/>
        </authorList>
    </citation>
    <scope>NUCLEOTIDE SEQUENCE [LARGE SCALE GENOMIC DNA]</scope>
    <source>
        <strain evidence="3 6">3E-1</strain>
    </source>
</reference>
<protein>
    <recommendedName>
        <fullName evidence="7">DUF485 domain-containing protein</fullName>
    </recommendedName>
</protein>
<proteinExistence type="predicted"/>
<keyword evidence="5" id="KW-1185">Reference proteome</keyword>
<dbReference type="InterPro" id="IPR007436">
    <property type="entry name" value="DUF485"/>
</dbReference>
<feature type="compositionally biased region" description="Low complexity" evidence="1">
    <location>
        <begin position="30"/>
        <end position="44"/>
    </location>
</feature>
<dbReference type="OrthoDB" id="4228421at2"/>
<dbReference type="Pfam" id="PF04341">
    <property type="entry name" value="DUF485"/>
    <property type="match status" value="1"/>
</dbReference>
<evidence type="ECO:0000256" key="2">
    <source>
        <dbReference type="SAM" id="Phobius"/>
    </source>
</evidence>
<dbReference type="RefSeq" id="WP_062244185.1">
    <property type="nucleotide sequence ID" value="NZ_CP032427.1"/>
</dbReference>
<reference evidence="4 5" key="1">
    <citation type="submission" date="2015-10" db="EMBL/GenBank/DDBJ databases">
        <title>Draft genome sequence of Streptomyces griseorubiginosus DSM 40469, type strain for the species Streptomyces griseorubiginosus.</title>
        <authorList>
            <person name="Ruckert C."/>
            <person name="Winkler A."/>
            <person name="Kalinowski J."/>
            <person name="Kampfer P."/>
            <person name="Glaeser S."/>
        </authorList>
    </citation>
    <scope>NUCLEOTIDE SEQUENCE [LARGE SCALE GENOMIC DNA]</scope>
    <source>
        <strain evidence="4 5">DSM 40469</strain>
    </source>
</reference>
<keyword evidence="2" id="KW-0812">Transmembrane</keyword>
<dbReference type="EMBL" id="CP032427">
    <property type="protein sequence ID" value="AYC43924.1"/>
    <property type="molecule type" value="Genomic_DNA"/>
</dbReference>
<evidence type="ECO:0000313" key="4">
    <source>
        <dbReference type="EMBL" id="KUN60933.1"/>
    </source>
</evidence>
<dbReference type="KEGG" id="sge:DWG14_08232"/>
<dbReference type="AlphaFoldDB" id="A0A101RSI9"/>
<organism evidence="4 5">
    <name type="scientific">Streptomyces griseorubiginosus</name>
    <dbReference type="NCBI Taxonomy" id="67304"/>
    <lineage>
        <taxon>Bacteria</taxon>
        <taxon>Bacillati</taxon>
        <taxon>Actinomycetota</taxon>
        <taxon>Actinomycetes</taxon>
        <taxon>Kitasatosporales</taxon>
        <taxon>Streptomycetaceae</taxon>
        <taxon>Streptomyces</taxon>
    </lineage>
</organism>
<evidence type="ECO:0000313" key="6">
    <source>
        <dbReference type="Proteomes" id="UP000265765"/>
    </source>
</evidence>
<sequence>MSYDRSELALPHRHDGRVPSPTALRPPSSPAVAARPGSGARPRSWSSYHRALRVLRRACRWQRRVATLVALGYFAVFLTLTVKAPALMSRPAPGGLPTGLLLAVAQIPVTWLAVLLFEYSARRFVDPLARRVSRYGRPADGDGRPRT</sequence>
<evidence type="ECO:0000256" key="1">
    <source>
        <dbReference type="SAM" id="MobiDB-lite"/>
    </source>
</evidence>
<feature type="compositionally biased region" description="Basic and acidic residues" evidence="1">
    <location>
        <begin position="1"/>
        <end position="17"/>
    </location>
</feature>
<gene>
    <name evidence="4" type="ORF">AQJ54_34660</name>
    <name evidence="3" type="ORF">DWG14_08232</name>
</gene>
<keyword evidence="2" id="KW-0472">Membrane</keyword>
<dbReference type="EMBL" id="LMWV01000030">
    <property type="protein sequence ID" value="KUN60933.1"/>
    <property type="molecule type" value="Genomic_DNA"/>
</dbReference>
<name>A0A101RSI9_9ACTN</name>
<keyword evidence="2" id="KW-1133">Transmembrane helix</keyword>
<feature type="transmembrane region" description="Helical" evidence="2">
    <location>
        <begin position="65"/>
        <end position="88"/>
    </location>
</feature>
<feature type="region of interest" description="Disordered" evidence="1">
    <location>
        <begin position="1"/>
        <end position="44"/>
    </location>
</feature>
<dbReference type="Proteomes" id="UP000054375">
    <property type="component" value="Unassembled WGS sequence"/>
</dbReference>
<evidence type="ECO:0000313" key="5">
    <source>
        <dbReference type="Proteomes" id="UP000054375"/>
    </source>
</evidence>
<feature type="transmembrane region" description="Helical" evidence="2">
    <location>
        <begin position="100"/>
        <end position="121"/>
    </location>
</feature>
<dbReference type="Proteomes" id="UP000265765">
    <property type="component" value="Chromosome"/>
</dbReference>
<dbReference type="GeneID" id="91287018"/>
<evidence type="ECO:0000313" key="3">
    <source>
        <dbReference type="EMBL" id="AYC43924.1"/>
    </source>
</evidence>
<accession>A0A101RSI9</accession>